<dbReference type="GO" id="GO:0006396">
    <property type="term" value="P:RNA processing"/>
    <property type="evidence" value="ECO:0007669"/>
    <property type="project" value="InterPro"/>
</dbReference>
<dbReference type="Gene3D" id="1.10.1520.10">
    <property type="entry name" value="Ribonuclease III domain"/>
    <property type="match status" value="1"/>
</dbReference>
<comment type="caution">
    <text evidence="2">The sequence shown here is derived from an EMBL/GenBank/DDBJ whole genome shotgun (WGS) entry which is preliminary data.</text>
</comment>
<organism evidence="2 3">
    <name type="scientific">Leucosporidium creatinivorum</name>
    <dbReference type="NCBI Taxonomy" id="106004"/>
    <lineage>
        <taxon>Eukaryota</taxon>
        <taxon>Fungi</taxon>
        <taxon>Dikarya</taxon>
        <taxon>Basidiomycota</taxon>
        <taxon>Pucciniomycotina</taxon>
        <taxon>Microbotryomycetes</taxon>
        <taxon>Leucosporidiales</taxon>
        <taxon>Leucosporidium</taxon>
    </lineage>
</organism>
<dbReference type="InterPro" id="IPR036389">
    <property type="entry name" value="RNase_III_sf"/>
</dbReference>
<dbReference type="AlphaFoldDB" id="A0A1Y2G2X0"/>
<dbReference type="InterPro" id="IPR000999">
    <property type="entry name" value="RNase_III_dom"/>
</dbReference>
<keyword evidence="3" id="KW-1185">Reference proteome</keyword>
<protein>
    <recommendedName>
        <fullName evidence="1">RNase III domain-containing protein</fullName>
    </recommendedName>
</protein>
<dbReference type="SUPFAM" id="SSF69065">
    <property type="entry name" value="RNase III domain-like"/>
    <property type="match status" value="1"/>
</dbReference>
<dbReference type="OrthoDB" id="2392202at2759"/>
<name>A0A1Y2G2X0_9BASI</name>
<dbReference type="Proteomes" id="UP000193467">
    <property type="component" value="Unassembled WGS sequence"/>
</dbReference>
<evidence type="ECO:0000259" key="1">
    <source>
        <dbReference type="PROSITE" id="PS50142"/>
    </source>
</evidence>
<feature type="domain" description="RNase III" evidence="1">
    <location>
        <begin position="51"/>
        <end position="108"/>
    </location>
</feature>
<dbReference type="EMBL" id="MCGR01000002">
    <property type="protein sequence ID" value="ORY91726.1"/>
    <property type="molecule type" value="Genomic_DNA"/>
</dbReference>
<dbReference type="GO" id="GO:0004525">
    <property type="term" value="F:ribonuclease III activity"/>
    <property type="evidence" value="ECO:0007669"/>
    <property type="project" value="InterPro"/>
</dbReference>
<reference evidence="2 3" key="1">
    <citation type="submission" date="2016-07" db="EMBL/GenBank/DDBJ databases">
        <title>Pervasive Adenine N6-methylation of Active Genes in Fungi.</title>
        <authorList>
            <consortium name="DOE Joint Genome Institute"/>
            <person name="Mondo S.J."/>
            <person name="Dannebaum R.O."/>
            <person name="Kuo R.C."/>
            <person name="Labutti K."/>
            <person name="Haridas S."/>
            <person name="Kuo A."/>
            <person name="Salamov A."/>
            <person name="Ahrendt S.R."/>
            <person name="Lipzen A."/>
            <person name="Sullivan W."/>
            <person name="Andreopoulos W.B."/>
            <person name="Clum A."/>
            <person name="Lindquist E."/>
            <person name="Daum C."/>
            <person name="Ramamoorthy G.K."/>
            <person name="Gryganskyi A."/>
            <person name="Culley D."/>
            <person name="Magnuson J.K."/>
            <person name="James T.Y."/>
            <person name="O'Malley M.A."/>
            <person name="Stajich J.E."/>
            <person name="Spatafora J.W."/>
            <person name="Visel A."/>
            <person name="Grigoriev I.V."/>
        </authorList>
    </citation>
    <scope>NUCLEOTIDE SEQUENCE [LARGE SCALE GENOMIC DNA]</scope>
    <source>
        <strain evidence="2 3">62-1032</strain>
    </source>
</reference>
<dbReference type="PROSITE" id="PS50142">
    <property type="entry name" value="RNASE_3_2"/>
    <property type="match status" value="1"/>
</dbReference>
<evidence type="ECO:0000313" key="2">
    <source>
        <dbReference type="EMBL" id="ORY91726.1"/>
    </source>
</evidence>
<gene>
    <name evidence="2" type="ORF">BCR35DRAFT_75077</name>
</gene>
<accession>A0A1Y2G2X0</accession>
<proteinExistence type="predicted"/>
<evidence type="ECO:0000313" key="3">
    <source>
        <dbReference type="Proteomes" id="UP000193467"/>
    </source>
</evidence>
<sequence length="108" mass="11971">MVDLAASISHSSPTLSPLRAALQACISTLQLSLPPLKDFATWRTHTSYHGVVHDAFERPQGMPVWDYERREHVGDIVLGYYVTRLIDQRYPGLVVGMRSVSSSSFAGP</sequence>
<dbReference type="InParanoid" id="A0A1Y2G2X0"/>